<dbReference type="InterPro" id="IPR006130">
    <property type="entry name" value="Asp/Orn_carbamoylTrfase"/>
</dbReference>
<comment type="caution">
    <text evidence="10">The sequence shown here is derived from an EMBL/GenBank/DDBJ whole genome shotgun (WGS) entry which is preliminary data.</text>
</comment>
<proteinExistence type="inferred from homology"/>
<dbReference type="InterPro" id="IPR036901">
    <property type="entry name" value="Asp/Orn_carbamoylTrfase_sf"/>
</dbReference>
<comment type="catalytic activity">
    <reaction evidence="6">
        <text>carbamoyl phosphate + L-ornithine = L-citrulline + phosphate + H(+)</text>
        <dbReference type="Rhea" id="RHEA:19513"/>
        <dbReference type="ChEBI" id="CHEBI:15378"/>
        <dbReference type="ChEBI" id="CHEBI:43474"/>
        <dbReference type="ChEBI" id="CHEBI:46911"/>
        <dbReference type="ChEBI" id="CHEBI:57743"/>
        <dbReference type="ChEBI" id="CHEBI:58228"/>
        <dbReference type="EC" id="2.1.3.3"/>
    </reaction>
</comment>
<accession>A0AA35SQ65</accession>
<dbReference type="InterPro" id="IPR002292">
    <property type="entry name" value="Orn/put_carbamltrans"/>
</dbReference>
<evidence type="ECO:0000256" key="4">
    <source>
        <dbReference type="ARBA" id="ARBA00013007"/>
    </source>
</evidence>
<feature type="domain" description="Aspartate/ornithine carbamoyltransferase Asp/Orn-binding" evidence="8">
    <location>
        <begin position="157"/>
        <end position="311"/>
    </location>
</feature>
<dbReference type="InterPro" id="IPR006131">
    <property type="entry name" value="Asp_carbamoyltransf_Asp/Orn-bd"/>
</dbReference>
<comment type="similarity">
    <text evidence="2">Belongs to the aspartate/ornithine carbamoyltransferase superfamily. OTCase family.</text>
</comment>
<dbReference type="Proteomes" id="UP001174909">
    <property type="component" value="Unassembled WGS sequence"/>
</dbReference>
<organism evidence="10 11">
    <name type="scientific">Geodia barretti</name>
    <name type="common">Barrett's horny sponge</name>
    <dbReference type="NCBI Taxonomy" id="519541"/>
    <lineage>
        <taxon>Eukaryota</taxon>
        <taxon>Metazoa</taxon>
        <taxon>Porifera</taxon>
        <taxon>Demospongiae</taxon>
        <taxon>Heteroscleromorpha</taxon>
        <taxon>Tetractinellida</taxon>
        <taxon>Astrophorina</taxon>
        <taxon>Geodiidae</taxon>
        <taxon>Geodia</taxon>
    </lineage>
</organism>
<feature type="domain" description="Aspartate/ornithine carbamoyltransferase carbamoyl-P binding" evidence="9">
    <location>
        <begin position="14"/>
        <end position="150"/>
    </location>
</feature>
<evidence type="ECO:0000259" key="8">
    <source>
        <dbReference type="Pfam" id="PF00185"/>
    </source>
</evidence>
<keyword evidence="11" id="KW-1185">Reference proteome</keyword>
<dbReference type="HAMAP" id="MF_01109">
    <property type="entry name" value="OTCase"/>
    <property type="match status" value="1"/>
</dbReference>
<dbReference type="PANTHER" id="PTHR45753:SF3">
    <property type="entry name" value="ORNITHINE TRANSCARBAMYLASE, MITOCHONDRIAL"/>
    <property type="match status" value="1"/>
</dbReference>
<sequence length="316" mass="34273">MMLHCEVCGMSSKRDFLSIDSLSPKETLDLLRRASELKSDPTPKPLDGKSVALIFEKPSLRTRASFEVGIQQLGATCVYLGQQEVGLGSREPASDVARVLSGYVDCIVARVFSHESLEELAAYSSVPVVNALSDWEHPCQTMADLLTIQEHKGPLAGLRLAFIGDGNNVSRSLCIGLPRLGMNFTIAGPRGYHLDEESLAKARQLAASGEAVQVEQFTDPADAVSGADVVYTDAWTSMGQEAESEVRRRAFQGYTVDPALLAQANPGALFMHDMPVHYGEEIPQGMLEHEQSIAYSQAHNRLPAQKAVLEFILTGG</sequence>
<evidence type="ECO:0000313" key="11">
    <source>
        <dbReference type="Proteomes" id="UP001174909"/>
    </source>
</evidence>
<dbReference type="NCBIfam" id="TIGR00658">
    <property type="entry name" value="orni_carb_tr"/>
    <property type="match status" value="1"/>
</dbReference>
<dbReference type="PRINTS" id="PR00102">
    <property type="entry name" value="OTCASE"/>
</dbReference>
<evidence type="ECO:0000256" key="6">
    <source>
        <dbReference type="ARBA" id="ARBA00048772"/>
    </source>
</evidence>
<dbReference type="GO" id="GO:0016597">
    <property type="term" value="F:amino acid binding"/>
    <property type="evidence" value="ECO:0007669"/>
    <property type="project" value="InterPro"/>
</dbReference>
<dbReference type="SUPFAM" id="SSF53671">
    <property type="entry name" value="Aspartate/ornithine carbamoyltransferase"/>
    <property type="match status" value="1"/>
</dbReference>
<gene>
    <name evidence="10" type="ORF">GBAR_LOCUS18464</name>
</gene>
<evidence type="ECO:0000256" key="1">
    <source>
        <dbReference type="ARBA" id="ARBA00004695"/>
    </source>
</evidence>
<evidence type="ECO:0000313" key="10">
    <source>
        <dbReference type="EMBL" id="CAI8032706.1"/>
    </source>
</evidence>
<protein>
    <recommendedName>
        <fullName evidence="4">ornithine carbamoyltransferase</fullName>
        <ecNumber evidence="4">2.1.3.3</ecNumber>
    </recommendedName>
</protein>
<dbReference type="InterPro" id="IPR024904">
    <property type="entry name" value="OTCase_ArgI"/>
</dbReference>
<dbReference type="GO" id="GO:0042450">
    <property type="term" value="P:L-arginine biosynthetic process via ornithine"/>
    <property type="evidence" value="ECO:0007669"/>
    <property type="project" value="TreeGrafter"/>
</dbReference>
<dbReference type="InterPro" id="IPR006132">
    <property type="entry name" value="Asp/Orn_carbamoyltranf_P-bd"/>
</dbReference>
<dbReference type="AlphaFoldDB" id="A0AA35SQ65"/>
<dbReference type="Pfam" id="PF02729">
    <property type="entry name" value="OTCace_N"/>
    <property type="match status" value="1"/>
</dbReference>
<dbReference type="PRINTS" id="PR00100">
    <property type="entry name" value="AOTCASE"/>
</dbReference>
<dbReference type="PANTHER" id="PTHR45753">
    <property type="entry name" value="ORNITHINE CARBAMOYLTRANSFERASE, MITOCHONDRIAL"/>
    <property type="match status" value="1"/>
</dbReference>
<dbReference type="EMBL" id="CASHTH010002619">
    <property type="protein sequence ID" value="CAI8032706.1"/>
    <property type="molecule type" value="Genomic_DNA"/>
</dbReference>
<reference evidence="10" key="1">
    <citation type="submission" date="2023-03" db="EMBL/GenBank/DDBJ databases">
        <authorList>
            <person name="Steffen K."/>
            <person name="Cardenas P."/>
        </authorList>
    </citation>
    <scope>NUCLEOTIDE SEQUENCE</scope>
</reference>
<comment type="subunit">
    <text evidence="3">Homotrimer.</text>
</comment>
<dbReference type="FunFam" id="3.40.50.1370:FF:000008">
    <property type="entry name" value="Ornithine carbamoyltransferase"/>
    <property type="match status" value="1"/>
</dbReference>
<evidence type="ECO:0000256" key="7">
    <source>
        <dbReference type="RuleBase" id="RU003634"/>
    </source>
</evidence>
<evidence type="ECO:0000256" key="5">
    <source>
        <dbReference type="ARBA" id="ARBA00022679"/>
    </source>
</evidence>
<keyword evidence="5 7" id="KW-0808">Transferase</keyword>
<dbReference type="EC" id="2.1.3.3" evidence="4"/>
<dbReference type="NCBIfam" id="NF001986">
    <property type="entry name" value="PRK00779.1"/>
    <property type="match status" value="1"/>
</dbReference>
<dbReference type="GO" id="GO:0004585">
    <property type="term" value="F:ornithine carbamoyltransferase activity"/>
    <property type="evidence" value="ECO:0007669"/>
    <property type="project" value="UniProtKB-EC"/>
</dbReference>
<comment type="pathway">
    <text evidence="1">Nitrogen metabolism; urea cycle; L-citrulline from L-ornithine and carbamoyl phosphate: step 1/1.</text>
</comment>
<dbReference type="Gene3D" id="3.40.50.1370">
    <property type="entry name" value="Aspartate/ornithine carbamoyltransferase"/>
    <property type="match status" value="2"/>
</dbReference>
<dbReference type="Pfam" id="PF00185">
    <property type="entry name" value="OTCace"/>
    <property type="match status" value="1"/>
</dbReference>
<evidence type="ECO:0000256" key="2">
    <source>
        <dbReference type="ARBA" id="ARBA00007805"/>
    </source>
</evidence>
<name>A0AA35SQ65_GEOBA</name>
<evidence type="ECO:0000256" key="3">
    <source>
        <dbReference type="ARBA" id="ARBA00011233"/>
    </source>
</evidence>
<dbReference type="GO" id="GO:0019240">
    <property type="term" value="P:citrulline biosynthetic process"/>
    <property type="evidence" value="ECO:0007669"/>
    <property type="project" value="TreeGrafter"/>
</dbReference>
<evidence type="ECO:0000259" key="9">
    <source>
        <dbReference type="Pfam" id="PF02729"/>
    </source>
</evidence>